<dbReference type="AlphaFoldDB" id="A0A1L7LI04"/>
<reference evidence="1 2" key="1">
    <citation type="journal article" date="2016" name="Microbiol. Immunol.">
        <title>Complete genome sequence of Streptococcus troglodytae TKU31 isolated from the oral cavity of a chimpanzee (Pan troglodytes).</title>
        <authorList>
            <person name="Okamoto M."/>
            <person name="Naito M."/>
            <person name="Miyanohara M."/>
            <person name="Imai S."/>
            <person name="Nomura Y."/>
            <person name="Saito W."/>
            <person name="Momoi Y."/>
            <person name="Takada K."/>
            <person name="Miyabe-Nishiwaki T."/>
            <person name="Tomonaga M."/>
            <person name="Hanada N."/>
        </authorList>
    </citation>
    <scope>NUCLEOTIDE SEQUENCE [LARGE SCALE GENOMIC DNA]</scope>
    <source>
        <strain evidence="2">TKU 31</strain>
    </source>
</reference>
<protein>
    <recommendedName>
        <fullName evidence="3">PIN like domain-containing protein</fullName>
    </recommendedName>
</protein>
<accession>A0A1L7LI04</accession>
<keyword evidence="2" id="KW-1185">Reference proteome</keyword>
<name>A0A1L7LI04_9STRE</name>
<organism evidence="1 2">
    <name type="scientific">Streptococcus troglodytae</name>
    <dbReference type="NCBI Taxonomy" id="1111760"/>
    <lineage>
        <taxon>Bacteria</taxon>
        <taxon>Bacillati</taxon>
        <taxon>Bacillota</taxon>
        <taxon>Bacilli</taxon>
        <taxon>Lactobacillales</taxon>
        <taxon>Streptococcaceae</taxon>
        <taxon>Streptococcus</taxon>
    </lineage>
</organism>
<evidence type="ECO:0008006" key="3">
    <source>
        <dbReference type="Google" id="ProtNLM"/>
    </source>
</evidence>
<dbReference type="RefSeq" id="WP_128832961.1">
    <property type="nucleotide sequence ID" value="NZ_AP014612.1"/>
</dbReference>
<proteinExistence type="predicted"/>
<dbReference type="EMBL" id="AP014612">
    <property type="protein sequence ID" value="BAQ23806.1"/>
    <property type="molecule type" value="Genomic_DNA"/>
</dbReference>
<sequence>MNKLELLRYEYQKENRSQTLFIFDTNFLLLPFRLWSKGDEIINLIKDNISTEQIFIPYIILLEFHRNIDYVIEKVSNSLQGIKKLDGKAYELNVDDFTNDLKIKL</sequence>
<dbReference type="KEGG" id="strg:SRT_05450"/>
<evidence type="ECO:0000313" key="1">
    <source>
        <dbReference type="EMBL" id="BAQ23806.1"/>
    </source>
</evidence>
<evidence type="ECO:0000313" key="2">
    <source>
        <dbReference type="Proteomes" id="UP000217758"/>
    </source>
</evidence>
<dbReference type="Proteomes" id="UP000217758">
    <property type="component" value="Chromosome"/>
</dbReference>
<gene>
    <name evidence="1" type="ORF">SRT_05450</name>
</gene>